<dbReference type="GO" id="GO:0003723">
    <property type="term" value="F:RNA binding"/>
    <property type="evidence" value="ECO:0007669"/>
    <property type="project" value="TreeGrafter"/>
</dbReference>
<dbReference type="InterPro" id="IPR047386">
    <property type="entry name" value="Tudor_TDRD11"/>
</dbReference>
<dbReference type="InterPro" id="IPR035437">
    <property type="entry name" value="SNase_OB-fold_sf"/>
</dbReference>
<evidence type="ECO:0000313" key="2">
    <source>
        <dbReference type="EMBL" id="VEN51189.1"/>
    </source>
</evidence>
<evidence type="ECO:0000259" key="1">
    <source>
        <dbReference type="PROSITE" id="PS50304"/>
    </source>
</evidence>
<reference evidence="2 3" key="1">
    <citation type="submission" date="2019-01" db="EMBL/GenBank/DDBJ databases">
        <authorList>
            <person name="Sayadi A."/>
        </authorList>
    </citation>
    <scope>NUCLEOTIDE SEQUENCE [LARGE SCALE GENOMIC DNA]</scope>
</reference>
<organism evidence="2 3">
    <name type="scientific">Callosobruchus maculatus</name>
    <name type="common">Southern cowpea weevil</name>
    <name type="synonym">Pulse bruchid</name>
    <dbReference type="NCBI Taxonomy" id="64391"/>
    <lineage>
        <taxon>Eukaryota</taxon>
        <taxon>Metazoa</taxon>
        <taxon>Ecdysozoa</taxon>
        <taxon>Arthropoda</taxon>
        <taxon>Hexapoda</taxon>
        <taxon>Insecta</taxon>
        <taxon>Pterygota</taxon>
        <taxon>Neoptera</taxon>
        <taxon>Endopterygota</taxon>
        <taxon>Coleoptera</taxon>
        <taxon>Polyphaga</taxon>
        <taxon>Cucujiformia</taxon>
        <taxon>Chrysomeloidea</taxon>
        <taxon>Chrysomelidae</taxon>
        <taxon>Bruchinae</taxon>
        <taxon>Bruchini</taxon>
        <taxon>Callosobruchus</taxon>
    </lineage>
</organism>
<protein>
    <recommendedName>
        <fullName evidence="1">Tudor domain-containing protein</fullName>
    </recommendedName>
</protein>
<dbReference type="OrthoDB" id="6729129at2759"/>
<dbReference type="Gene3D" id="2.30.30.140">
    <property type="match status" value="1"/>
</dbReference>
<keyword evidence="3" id="KW-1185">Reference proteome</keyword>
<dbReference type="GO" id="GO:0006402">
    <property type="term" value="P:mRNA catabolic process"/>
    <property type="evidence" value="ECO:0007669"/>
    <property type="project" value="TreeGrafter"/>
</dbReference>
<sequence>FGQGRLRFSTLHWRKIPICSQLKSAEESAKSAKLRMWKNYVEEEKVDRKEEEKVPTERQVNYEEVVVTEITPEGHFYAQRVQDGSKAEALLAKLRQEFEANPPLPGAYNAKKGDLCAAKFTMDDEWYRAKVEKVQGGKATVHYIDYGNRETLATTRLASLPASYASDKPFAAEYILPYVTLPKDEEYAAIALKYFKQDTAVPKLLLNVEYRIPGSPPAASLHTEKTSEGDLVRNLIREGLLIVENVKGRRQNKLLEGYKEAQEQAKREHLNIWEYGDITEDDAKEFGLGN</sequence>
<accession>A0A653CU23</accession>
<proteinExistence type="predicted"/>
<dbReference type="FunFam" id="2.30.30.140:FF:000018">
    <property type="entry name" value="Serine/threonine-protein kinase 31"/>
    <property type="match status" value="1"/>
</dbReference>
<dbReference type="SMART" id="SM00333">
    <property type="entry name" value="TUDOR"/>
    <property type="match status" value="1"/>
</dbReference>
<dbReference type="GO" id="GO:0005634">
    <property type="term" value="C:nucleus"/>
    <property type="evidence" value="ECO:0007669"/>
    <property type="project" value="TreeGrafter"/>
</dbReference>
<dbReference type="EMBL" id="CAACVG010008829">
    <property type="protein sequence ID" value="VEN51189.1"/>
    <property type="molecule type" value="Genomic_DNA"/>
</dbReference>
<dbReference type="CDD" id="cd20433">
    <property type="entry name" value="Tudor_TDRD11"/>
    <property type="match status" value="1"/>
</dbReference>
<name>A0A653CU23_CALMS</name>
<dbReference type="SUPFAM" id="SSF50199">
    <property type="entry name" value="Staphylococcal nuclease"/>
    <property type="match status" value="1"/>
</dbReference>
<dbReference type="PANTHER" id="PTHR12302">
    <property type="entry name" value="EBNA2 BINDING PROTEIN P100"/>
    <property type="match status" value="1"/>
</dbReference>
<dbReference type="Pfam" id="PF00567">
    <property type="entry name" value="TUDOR"/>
    <property type="match status" value="1"/>
</dbReference>
<feature type="domain" description="Tudor" evidence="1">
    <location>
        <begin position="109"/>
        <end position="167"/>
    </location>
</feature>
<feature type="non-terminal residue" evidence="2">
    <location>
        <position position="1"/>
    </location>
</feature>
<dbReference type="InterPro" id="IPR002999">
    <property type="entry name" value="Tudor"/>
</dbReference>
<gene>
    <name evidence="2" type="ORF">CALMAC_LOCUS11732</name>
</gene>
<dbReference type="PANTHER" id="PTHR12302:SF2">
    <property type="entry name" value="STAPHYLOCOCCAL NUCLEASE DOMAIN-CONTAINING PROTEIN 1"/>
    <property type="match status" value="1"/>
</dbReference>
<dbReference type="PROSITE" id="PS50304">
    <property type="entry name" value="TUDOR"/>
    <property type="match status" value="1"/>
</dbReference>
<dbReference type="GO" id="GO:0004518">
    <property type="term" value="F:nuclease activity"/>
    <property type="evidence" value="ECO:0007669"/>
    <property type="project" value="TreeGrafter"/>
</dbReference>
<dbReference type="Proteomes" id="UP000410492">
    <property type="component" value="Unassembled WGS sequence"/>
</dbReference>
<dbReference type="Gene3D" id="2.40.50.90">
    <property type="match status" value="1"/>
</dbReference>
<dbReference type="GO" id="GO:0005829">
    <property type="term" value="C:cytosol"/>
    <property type="evidence" value="ECO:0007669"/>
    <property type="project" value="TreeGrafter"/>
</dbReference>
<dbReference type="SUPFAM" id="SSF63748">
    <property type="entry name" value="Tudor/PWWP/MBT"/>
    <property type="match status" value="1"/>
</dbReference>
<dbReference type="AlphaFoldDB" id="A0A653CU23"/>
<evidence type="ECO:0000313" key="3">
    <source>
        <dbReference type="Proteomes" id="UP000410492"/>
    </source>
</evidence>